<dbReference type="AlphaFoldDB" id="A0A941GDL2"/>
<reference evidence="1" key="1">
    <citation type="submission" date="2021-04" db="EMBL/GenBank/DDBJ databases">
        <title>Genomic analysis of electroactive and textile dye degrading Bacillus circulans strain: DC10 isolated from constructed wetland-microbial fuel cells treating textile dye wastewaters.</title>
        <authorList>
            <person name="Patel D.U."/>
            <person name="Desai C.R."/>
        </authorList>
    </citation>
    <scope>NUCLEOTIDE SEQUENCE</scope>
    <source>
        <strain evidence="1">DC10</strain>
    </source>
</reference>
<organism evidence="1">
    <name type="scientific">Niallia circulans</name>
    <name type="common">Bacillus circulans</name>
    <dbReference type="NCBI Taxonomy" id="1397"/>
    <lineage>
        <taxon>Bacteria</taxon>
        <taxon>Bacillati</taxon>
        <taxon>Bacillota</taxon>
        <taxon>Bacilli</taxon>
        <taxon>Bacillales</taxon>
        <taxon>Bacillaceae</taxon>
        <taxon>Niallia</taxon>
    </lineage>
</organism>
<comment type="caution">
    <text evidence="1">The sequence shown here is derived from an EMBL/GenBank/DDBJ whole genome shotgun (WGS) entry which is preliminary data.</text>
</comment>
<evidence type="ECO:0000313" key="1">
    <source>
        <dbReference type="EMBL" id="MBR8670916.1"/>
    </source>
</evidence>
<gene>
    <name evidence="1" type="ORF">KD144_15355</name>
</gene>
<proteinExistence type="predicted"/>
<dbReference type="RefSeq" id="WP_212119891.1">
    <property type="nucleotide sequence ID" value="NZ_JAGTPX020000017.1"/>
</dbReference>
<accession>A0A941GDL2</accession>
<sequence>MAEQIEKEKENEKRTELWNQLDGIVDILLESIQLVRPINFDEALALNLN</sequence>
<dbReference type="EMBL" id="JAGTPX010000016">
    <property type="protein sequence ID" value="MBR8670916.1"/>
    <property type="molecule type" value="Genomic_DNA"/>
</dbReference>
<protein>
    <submittedName>
        <fullName evidence="1">Uncharacterized protein</fullName>
    </submittedName>
</protein>
<name>A0A941GDL2_NIACI</name>